<evidence type="ECO:0000313" key="8">
    <source>
        <dbReference type="EMBL" id="KAL3523349.1"/>
    </source>
</evidence>
<evidence type="ECO:0000256" key="3">
    <source>
        <dbReference type="ARBA" id="ARBA00023125"/>
    </source>
</evidence>
<feature type="domain" description="Transcription factor CBF/NF-Y/archaeal histone" evidence="7">
    <location>
        <begin position="37"/>
        <end position="101"/>
    </location>
</feature>
<comment type="similarity">
    <text evidence="1">Belongs to the NFYB/HAP3 subunit family.</text>
</comment>
<dbReference type="PROSITE" id="PS00685">
    <property type="entry name" value="NFYB_HAP3"/>
    <property type="match status" value="1"/>
</dbReference>
<dbReference type="CDD" id="cd22907">
    <property type="entry name" value="HFD_NFYB"/>
    <property type="match status" value="1"/>
</dbReference>
<dbReference type="GO" id="GO:0003677">
    <property type="term" value="F:DNA binding"/>
    <property type="evidence" value="ECO:0007669"/>
    <property type="project" value="UniProtKB-KW"/>
</dbReference>
<dbReference type="PRINTS" id="PR00615">
    <property type="entry name" value="CCAATSUBUNTA"/>
</dbReference>
<dbReference type="Pfam" id="PF00808">
    <property type="entry name" value="CBFD_NFYB_HMF"/>
    <property type="match status" value="1"/>
</dbReference>
<sequence length="168" mass="17911">MSEAPPLSPGGGVGVGGGAESGGDQSPQSNVREQDRFLPIANIGRIMKKALPANGKIAKEAKDTVQECVSEFISFVTSEASEKCQKEKRKTVNGDDLLWALATLGFEDYIDPLKGYLTRYRELEGDTRVSARVGDGAANTIGTQLGSNTEFVHQGSFAHGFNFANSQV</sequence>
<evidence type="ECO:0000259" key="7">
    <source>
        <dbReference type="Pfam" id="PF00808"/>
    </source>
</evidence>
<reference evidence="8 9" key="1">
    <citation type="submission" date="2024-11" db="EMBL/GenBank/DDBJ databases">
        <title>A near-complete genome assembly of Cinchona calisaya.</title>
        <authorList>
            <person name="Lian D.C."/>
            <person name="Zhao X.W."/>
            <person name="Wei L."/>
        </authorList>
    </citation>
    <scope>NUCLEOTIDE SEQUENCE [LARGE SCALE GENOMIC DNA]</scope>
    <source>
        <tissue evidence="8">Nenye</tissue>
    </source>
</reference>
<dbReference type="Proteomes" id="UP001630127">
    <property type="component" value="Unassembled WGS sequence"/>
</dbReference>
<keyword evidence="2" id="KW-0805">Transcription regulation</keyword>
<evidence type="ECO:0000256" key="6">
    <source>
        <dbReference type="SAM" id="MobiDB-lite"/>
    </source>
</evidence>
<dbReference type="InterPro" id="IPR027113">
    <property type="entry name" value="Transc_fact_NFYB/HAP3"/>
</dbReference>
<proteinExistence type="inferred from homology"/>
<dbReference type="FunFam" id="1.10.20.10:FF:000035">
    <property type="entry name" value="Nuclear transcription factor Y subunit B-3"/>
    <property type="match status" value="1"/>
</dbReference>
<keyword evidence="3" id="KW-0238">DNA-binding</keyword>
<keyword evidence="9" id="KW-1185">Reference proteome</keyword>
<evidence type="ECO:0000256" key="4">
    <source>
        <dbReference type="ARBA" id="ARBA00023159"/>
    </source>
</evidence>
<name>A0ABD2ZVA1_9GENT</name>
<evidence type="ECO:0000313" key="9">
    <source>
        <dbReference type="Proteomes" id="UP001630127"/>
    </source>
</evidence>
<dbReference type="PANTHER" id="PTHR11064:SF199">
    <property type="entry name" value="TRANSCRIPTION FACTOR CBF_NF-Y_ARCHAEAL HISTONE DOMAIN-CONTAINING PROTEIN"/>
    <property type="match status" value="1"/>
</dbReference>
<accession>A0ABD2ZVA1</accession>
<evidence type="ECO:0000256" key="1">
    <source>
        <dbReference type="ARBA" id="ARBA00009053"/>
    </source>
</evidence>
<protein>
    <recommendedName>
        <fullName evidence="7">Transcription factor CBF/NF-Y/archaeal histone domain-containing protein</fullName>
    </recommendedName>
</protein>
<dbReference type="InterPro" id="IPR009072">
    <property type="entry name" value="Histone-fold"/>
</dbReference>
<comment type="caution">
    <text evidence="8">The sequence shown here is derived from an EMBL/GenBank/DDBJ whole genome shotgun (WGS) entry which is preliminary data.</text>
</comment>
<feature type="compositionally biased region" description="Gly residues" evidence="6">
    <location>
        <begin position="9"/>
        <end position="21"/>
    </location>
</feature>
<dbReference type="SUPFAM" id="SSF47113">
    <property type="entry name" value="Histone-fold"/>
    <property type="match status" value="1"/>
</dbReference>
<dbReference type="InterPro" id="IPR003958">
    <property type="entry name" value="CBFA_NFYB_domain"/>
</dbReference>
<evidence type="ECO:0000256" key="2">
    <source>
        <dbReference type="ARBA" id="ARBA00023015"/>
    </source>
</evidence>
<feature type="region of interest" description="Disordered" evidence="6">
    <location>
        <begin position="1"/>
        <end position="33"/>
    </location>
</feature>
<gene>
    <name evidence="8" type="ORF">ACH5RR_016183</name>
</gene>
<organism evidence="8 9">
    <name type="scientific">Cinchona calisaya</name>
    <dbReference type="NCBI Taxonomy" id="153742"/>
    <lineage>
        <taxon>Eukaryota</taxon>
        <taxon>Viridiplantae</taxon>
        <taxon>Streptophyta</taxon>
        <taxon>Embryophyta</taxon>
        <taxon>Tracheophyta</taxon>
        <taxon>Spermatophyta</taxon>
        <taxon>Magnoliopsida</taxon>
        <taxon>eudicotyledons</taxon>
        <taxon>Gunneridae</taxon>
        <taxon>Pentapetalae</taxon>
        <taxon>asterids</taxon>
        <taxon>lamiids</taxon>
        <taxon>Gentianales</taxon>
        <taxon>Rubiaceae</taxon>
        <taxon>Cinchonoideae</taxon>
        <taxon>Cinchoneae</taxon>
        <taxon>Cinchona</taxon>
    </lineage>
</organism>
<keyword evidence="5" id="KW-0804">Transcription</keyword>
<evidence type="ECO:0000256" key="5">
    <source>
        <dbReference type="ARBA" id="ARBA00023163"/>
    </source>
</evidence>
<dbReference type="PANTHER" id="PTHR11064">
    <property type="entry name" value="CCAAT-BINDING TRANSCRIPTION FACTOR-RELATED"/>
    <property type="match status" value="1"/>
</dbReference>
<dbReference type="EMBL" id="JBJUIK010000007">
    <property type="protein sequence ID" value="KAL3523349.1"/>
    <property type="molecule type" value="Genomic_DNA"/>
</dbReference>
<dbReference type="AlphaFoldDB" id="A0ABD2ZVA1"/>
<dbReference type="InterPro" id="IPR003956">
    <property type="entry name" value="Transcrpt_fac_NFYB/HAP3_CS"/>
</dbReference>
<dbReference type="Gene3D" id="1.10.20.10">
    <property type="entry name" value="Histone, subunit A"/>
    <property type="match status" value="1"/>
</dbReference>
<keyword evidence="4" id="KW-0010">Activator</keyword>